<reference evidence="1 2" key="1">
    <citation type="submission" date="2018-10" db="EMBL/GenBank/DDBJ databases">
        <title>Fifty Aureobasidium pullulans genomes reveal a recombining polyextremotolerant generalist.</title>
        <authorList>
            <person name="Gostincar C."/>
            <person name="Turk M."/>
            <person name="Zajc J."/>
            <person name="Gunde-Cimerman N."/>
        </authorList>
    </citation>
    <scope>NUCLEOTIDE SEQUENCE [LARGE SCALE GENOMIC DNA]</scope>
    <source>
        <strain evidence="1 2">EXF-1645</strain>
    </source>
</reference>
<dbReference type="EMBL" id="QZBZ01000001">
    <property type="protein sequence ID" value="TIA43764.1"/>
    <property type="molecule type" value="Genomic_DNA"/>
</dbReference>
<gene>
    <name evidence="1" type="ORF">D6C78_00094</name>
</gene>
<evidence type="ECO:0000313" key="1">
    <source>
        <dbReference type="EMBL" id="TIA43764.1"/>
    </source>
</evidence>
<proteinExistence type="predicted"/>
<protein>
    <submittedName>
        <fullName evidence="1">Uncharacterized protein</fullName>
    </submittedName>
</protein>
<name>A0A4T0CFB9_AURPU</name>
<evidence type="ECO:0000313" key="2">
    <source>
        <dbReference type="Proteomes" id="UP000308724"/>
    </source>
</evidence>
<comment type="caution">
    <text evidence="1">The sequence shown here is derived from an EMBL/GenBank/DDBJ whole genome shotgun (WGS) entry which is preliminary data.</text>
</comment>
<dbReference type="AlphaFoldDB" id="A0A4T0CFB9"/>
<sequence length="545" mass="62657">TKKCEVLKTTPRSENSLFVATFLCGIVVRIRKNMFLISQSISDRHPRFYRYPTRPLEFLSHLYSNIYDMGDSGDESMSDASSDDVQPIDYKIPTPPMLPPWTYHKGKFRPIDWPEDTKHYYARRNFSGTGFDVLHENFIVPGVPELWPYRMGPPTSTVDCNDLIDVYGLQVLNAAGFINYHQTDADTFMYPQARWTEAAIDDLDEPFIHPAFDKDEAFREISEEDYKLLKLPLVLASALLEDETTMTFFYALSNPSCWDQFEDPVHGICTIVRPPDTLSVDEQVATYHKICAMNKYTSWGVGETAASDTVYGRCVEEVNPMDEKTYDASGIGTAVTNIDLNASFLQVLRSYDQHVSNENTHFRDYFVREMNAAGIPENRRFHTDLRSANLRTNFLLATTIVHELAHAFRGAYFTNFIDVEPWISYHRSNENGYSLEQHIFGCVMQPLHIHTHASDTKAYFQNLVSVPYGFDTVHPWDFDRVNSDETFELMRTVKSDGQPQTGVCHPIPQKYVEKLFDKEMWTQQVPRFGLNALKPPKLPLWSTTV</sequence>
<feature type="non-terminal residue" evidence="1">
    <location>
        <position position="1"/>
    </location>
</feature>
<accession>A0A4T0CFB9</accession>
<organism evidence="1 2">
    <name type="scientific">Aureobasidium pullulans</name>
    <name type="common">Black yeast</name>
    <name type="synonym">Pullularia pullulans</name>
    <dbReference type="NCBI Taxonomy" id="5580"/>
    <lineage>
        <taxon>Eukaryota</taxon>
        <taxon>Fungi</taxon>
        <taxon>Dikarya</taxon>
        <taxon>Ascomycota</taxon>
        <taxon>Pezizomycotina</taxon>
        <taxon>Dothideomycetes</taxon>
        <taxon>Dothideomycetidae</taxon>
        <taxon>Dothideales</taxon>
        <taxon>Saccotheciaceae</taxon>
        <taxon>Aureobasidium</taxon>
    </lineage>
</organism>
<dbReference type="Proteomes" id="UP000308724">
    <property type="component" value="Unassembled WGS sequence"/>
</dbReference>